<organism evidence="1 2">
    <name type="scientific">Daphnia magna</name>
    <dbReference type="NCBI Taxonomy" id="35525"/>
    <lineage>
        <taxon>Eukaryota</taxon>
        <taxon>Metazoa</taxon>
        <taxon>Ecdysozoa</taxon>
        <taxon>Arthropoda</taxon>
        <taxon>Crustacea</taxon>
        <taxon>Branchiopoda</taxon>
        <taxon>Diplostraca</taxon>
        <taxon>Cladocera</taxon>
        <taxon>Anomopoda</taxon>
        <taxon>Daphniidae</taxon>
        <taxon>Daphnia</taxon>
    </lineage>
</organism>
<evidence type="ECO:0000313" key="2">
    <source>
        <dbReference type="Proteomes" id="UP001234178"/>
    </source>
</evidence>
<sequence>MRPSVANEITFPEMSFIKLFHSVAQCPRVANSGQYTAEDDGTMAAKWLNSVDVDFGVQFPRLNTRVVHGFVRSLKVEPQDLLGLVAVLDTRN</sequence>
<dbReference type="EMBL" id="JAOYFB010000054">
    <property type="protein sequence ID" value="KAK4045699.1"/>
    <property type="molecule type" value="Genomic_DNA"/>
</dbReference>
<keyword evidence="2" id="KW-1185">Reference proteome</keyword>
<evidence type="ECO:0000313" key="1">
    <source>
        <dbReference type="EMBL" id="KAK4045699.1"/>
    </source>
</evidence>
<protein>
    <submittedName>
        <fullName evidence="1">Uncharacterized protein</fullName>
    </submittedName>
</protein>
<name>A0ABR0BAT9_9CRUS</name>
<gene>
    <name evidence="1" type="ORF">OUZ56_033561</name>
</gene>
<comment type="caution">
    <text evidence="1">The sequence shown here is derived from an EMBL/GenBank/DDBJ whole genome shotgun (WGS) entry which is preliminary data.</text>
</comment>
<dbReference type="Proteomes" id="UP001234178">
    <property type="component" value="Unassembled WGS sequence"/>
</dbReference>
<proteinExistence type="predicted"/>
<accession>A0ABR0BAT9</accession>
<reference evidence="1 2" key="1">
    <citation type="journal article" date="2023" name="Nucleic Acids Res.">
        <title>The hologenome of Daphnia magna reveals possible DNA methylation and microbiome-mediated evolution of the host genome.</title>
        <authorList>
            <person name="Chaturvedi A."/>
            <person name="Li X."/>
            <person name="Dhandapani V."/>
            <person name="Marshall H."/>
            <person name="Kissane S."/>
            <person name="Cuenca-Cambronero M."/>
            <person name="Asole G."/>
            <person name="Calvet F."/>
            <person name="Ruiz-Romero M."/>
            <person name="Marangio P."/>
            <person name="Guigo R."/>
            <person name="Rago D."/>
            <person name="Mirbahai L."/>
            <person name="Eastwood N."/>
            <person name="Colbourne J.K."/>
            <person name="Zhou J."/>
            <person name="Mallon E."/>
            <person name="Orsini L."/>
        </authorList>
    </citation>
    <scope>NUCLEOTIDE SEQUENCE [LARGE SCALE GENOMIC DNA]</scope>
    <source>
        <strain evidence="1">LRV0_1</strain>
    </source>
</reference>